<comment type="caution">
    <text evidence="2">The sequence shown here is derived from an EMBL/GenBank/DDBJ whole genome shotgun (WGS) entry which is preliminary data.</text>
</comment>
<keyword evidence="3" id="KW-1185">Reference proteome</keyword>
<reference evidence="2 3" key="1">
    <citation type="journal article" date="2019" name="Environ. Microbiol.">
        <title>Species interactions and distinct microbial communities in high Arctic permafrost affected cryosols are associated with the CH4 and CO2 gas fluxes.</title>
        <authorList>
            <person name="Altshuler I."/>
            <person name="Hamel J."/>
            <person name="Turney S."/>
            <person name="Magnuson E."/>
            <person name="Levesque R."/>
            <person name="Greer C."/>
            <person name="Whyte L.G."/>
        </authorList>
    </citation>
    <scope>NUCLEOTIDE SEQUENCE [LARGE SCALE GENOMIC DNA]</scope>
    <source>
        <strain evidence="2 3">E4</strain>
    </source>
</reference>
<dbReference type="RefSeq" id="WP_140471794.1">
    <property type="nucleotide sequence ID" value="NZ_RCZD01000004.1"/>
</dbReference>
<dbReference type="OrthoDB" id="6488418at2"/>
<keyword evidence="1" id="KW-0472">Membrane</keyword>
<accession>A0A502GM58</accession>
<sequence length="90" mass="10891">MNNKKVLDEGRQLKRLNAETRRQSHMYKWFAFIAALDCILVIFYDQDMRNIVFSAGVCIVCTFLWIKGRNQSRKYRREWNEKYNPNDKVP</sequence>
<keyword evidence="1" id="KW-0812">Transmembrane</keyword>
<protein>
    <submittedName>
        <fullName evidence="2">Uncharacterized protein</fullName>
    </submittedName>
</protein>
<dbReference type="Proteomes" id="UP000317663">
    <property type="component" value="Unassembled WGS sequence"/>
</dbReference>
<proteinExistence type="predicted"/>
<evidence type="ECO:0000256" key="1">
    <source>
        <dbReference type="SAM" id="Phobius"/>
    </source>
</evidence>
<organism evidence="2 3">
    <name type="scientific">Ewingella americana</name>
    <dbReference type="NCBI Taxonomy" id="41202"/>
    <lineage>
        <taxon>Bacteria</taxon>
        <taxon>Pseudomonadati</taxon>
        <taxon>Pseudomonadota</taxon>
        <taxon>Gammaproteobacteria</taxon>
        <taxon>Enterobacterales</taxon>
        <taxon>Yersiniaceae</taxon>
        <taxon>Ewingella</taxon>
    </lineage>
</organism>
<keyword evidence="1" id="KW-1133">Transmembrane helix</keyword>
<dbReference type="AlphaFoldDB" id="A0A502GM58"/>
<feature type="transmembrane region" description="Helical" evidence="1">
    <location>
        <begin position="50"/>
        <end position="66"/>
    </location>
</feature>
<dbReference type="EMBL" id="RCZD01000004">
    <property type="protein sequence ID" value="TPG62602.1"/>
    <property type="molecule type" value="Genomic_DNA"/>
</dbReference>
<feature type="transmembrane region" description="Helical" evidence="1">
    <location>
        <begin position="26"/>
        <end position="44"/>
    </location>
</feature>
<evidence type="ECO:0000313" key="3">
    <source>
        <dbReference type="Proteomes" id="UP000317663"/>
    </source>
</evidence>
<gene>
    <name evidence="2" type="ORF">EAH77_08935</name>
</gene>
<name>A0A502GM58_9GAMM</name>
<evidence type="ECO:0000313" key="2">
    <source>
        <dbReference type="EMBL" id="TPG62602.1"/>
    </source>
</evidence>